<name>A0A1N6W3J7_9MICO</name>
<dbReference type="AlphaFoldDB" id="A0A1N6W3J7"/>
<dbReference type="EMBL" id="FTMI01000009">
    <property type="protein sequence ID" value="SIQ84707.1"/>
    <property type="molecule type" value="Genomic_DNA"/>
</dbReference>
<proteinExistence type="predicted"/>
<feature type="compositionally biased region" description="Basic residues" evidence="1">
    <location>
        <begin position="40"/>
        <end position="49"/>
    </location>
</feature>
<evidence type="ECO:0000256" key="1">
    <source>
        <dbReference type="SAM" id="MobiDB-lite"/>
    </source>
</evidence>
<reference evidence="3" key="1">
    <citation type="submission" date="2017-01" db="EMBL/GenBank/DDBJ databases">
        <authorList>
            <person name="Varghese N."/>
            <person name="Submissions S."/>
        </authorList>
    </citation>
    <scope>NUCLEOTIDE SEQUENCE [LARGE SCALE GENOMIC DNA]</scope>
    <source>
        <strain evidence="3">3bp</strain>
    </source>
</reference>
<keyword evidence="3" id="KW-1185">Reference proteome</keyword>
<organism evidence="2 3">
    <name type="scientific">Cellulosimicrobium aquatile</name>
    <dbReference type="NCBI Taxonomy" id="1612203"/>
    <lineage>
        <taxon>Bacteria</taxon>
        <taxon>Bacillati</taxon>
        <taxon>Actinomycetota</taxon>
        <taxon>Actinomycetes</taxon>
        <taxon>Micrococcales</taxon>
        <taxon>Promicromonosporaceae</taxon>
        <taxon>Cellulosimicrobium</taxon>
    </lineage>
</organism>
<sequence>MHPLITYDVAALSRREQLQEQTLRRSQLRRTTTRVPAHTRQARLSRRTA</sequence>
<protein>
    <submittedName>
        <fullName evidence="2">Uncharacterized protein</fullName>
    </submittedName>
</protein>
<gene>
    <name evidence="2" type="ORF">SAMN05518682_3817</name>
</gene>
<feature type="region of interest" description="Disordered" evidence="1">
    <location>
        <begin position="20"/>
        <end position="49"/>
    </location>
</feature>
<accession>A0A1N6W3J7</accession>
<evidence type="ECO:0000313" key="3">
    <source>
        <dbReference type="Proteomes" id="UP000186235"/>
    </source>
</evidence>
<dbReference type="Proteomes" id="UP000186235">
    <property type="component" value="Unassembled WGS sequence"/>
</dbReference>
<evidence type="ECO:0000313" key="2">
    <source>
        <dbReference type="EMBL" id="SIQ84707.1"/>
    </source>
</evidence>